<dbReference type="PANTHER" id="PTHR12110">
    <property type="entry name" value="HYDROXYPYRUVATE ISOMERASE"/>
    <property type="match status" value="1"/>
</dbReference>
<keyword evidence="3" id="KW-1185">Reference proteome</keyword>
<dbReference type="Proteomes" id="UP000646738">
    <property type="component" value="Unassembled WGS sequence"/>
</dbReference>
<gene>
    <name evidence="2" type="ORF">Srubr_54250</name>
</gene>
<dbReference type="SUPFAM" id="SSF51658">
    <property type="entry name" value="Xylose isomerase-like"/>
    <property type="match status" value="1"/>
</dbReference>
<dbReference type="InterPro" id="IPR013022">
    <property type="entry name" value="Xyl_isomerase-like_TIM-brl"/>
</dbReference>
<dbReference type="InterPro" id="IPR050312">
    <property type="entry name" value="IolE/XylAMocC-like"/>
</dbReference>
<dbReference type="InterPro" id="IPR030823">
    <property type="entry name" value="IolE/MocC"/>
</dbReference>
<dbReference type="EMBL" id="BNEA01000015">
    <property type="protein sequence ID" value="GHI55579.1"/>
    <property type="molecule type" value="Genomic_DNA"/>
</dbReference>
<evidence type="ECO:0000259" key="1">
    <source>
        <dbReference type="Pfam" id="PF01261"/>
    </source>
</evidence>
<feature type="domain" description="Xylose isomerase-like TIM barrel" evidence="1">
    <location>
        <begin position="44"/>
        <end position="283"/>
    </location>
</feature>
<dbReference type="InterPro" id="IPR036237">
    <property type="entry name" value="Xyl_isomerase-like_sf"/>
</dbReference>
<dbReference type="NCBIfam" id="TIGR04379">
    <property type="entry name" value="myo_inos_iolE"/>
    <property type="match status" value="1"/>
</dbReference>
<dbReference type="RefSeq" id="WP_189997432.1">
    <property type="nucleotide sequence ID" value="NZ_BNCB01000014.1"/>
</dbReference>
<proteinExistence type="predicted"/>
<dbReference type="Gene3D" id="3.20.20.150">
    <property type="entry name" value="Divalent-metal-dependent TIM barrel enzymes"/>
    <property type="match status" value="1"/>
</dbReference>
<protein>
    <submittedName>
        <fullName evidence="2">Myo-inosose-2 dehydratase</fullName>
    </submittedName>
</protein>
<comment type="caution">
    <text evidence="2">The sequence shown here is derived from an EMBL/GenBank/DDBJ whole genome shotgun (WGS) entry which is preliminary data.</text>
</comment>
<dbReference type="Pfam" id="PF01261">
    <property type="entry name" value="AP_endonuc_2"/>
    <property type="match status" value="1"/>
</dbReference>
<name>A0ABQ3RI89_STRRR</name>
<dbReference type="PANTHER" id="PTHR12110:SF41">
    <property type="entry name" value="INOSOSE DEHYDRATASE"/>
    <property type="match status" value="1"/>
</dbReference>
<organism evidence="2 3">
    <name type="scientific">Streptomyces rubradiris</name>
    <name type="common">Streptomyces achromogenes subsp. rubradiris</name>
    <dbReference type="NCBI Taxonomy" id="285531"/>
    <lineage>
        <taxon>Bacteria</taxon>
        <taxon>Bacillati</taxon>
        <taxon>Actinomycetota</taxon>
        <taxon>Actinomycetes</taxon>
        <taxon>Kitasatosporales</taxon>
        <taxon>Streptomycetaceae</taxon>
        <taxon>Streptomyces</taxon>
    </lineage>
</organism>
<evidence type="ECO:0000313" key="2">
    <source>
        <dbReference type="EMBL" id="GHI55579.1"/>
    </source>
</evidence>
<accession>A0ABQ3RI89</accession>
<sequence>MTSIVPDLSPDKVSLGVTPTLWWNDDFPLIDIGIPFEQCVSEMALAGFQGCSIGHKYPADPAVLKKALDLRGLKVSEPWVSTYFTIGEKGRTVENFKRQLEFLEKVGGKDIVVAEFGRSSHLQPIPVFKHRPEFTDEEWGLLTAGLNEIGKLAADKGMRLCYHHHMGTGVQTAEHVDRLMAGTNPDHVHLLLDTGHLRFAGDDPLTTAKKHKQRIKHVHLKNVRQPMVDKVKSDHLSFQEGILEGVFTVPGDPEGAIDFKPILSTLGEAGYEGWLVVEAEQNPATAHPLTYAKMARGHLTEVLGW</sequence>
<evidence type="ECO:0000313" key="3">
    <source>
        <dbReference type="Proteomes" id="UP000646738"/>
    </source>
</evidence>
<reference evidence="3" key="1">
    <citation type="submission" date="2023-07" db="EMBL/GenBank/DDBJ databases">
        <title>Whole genome shotgun sequence of Streptomyces achromogenes subsp. rubradiris NBRC 14000.</title>
        <authorList>
            <person name="Komaki H."/>
            <person name="Tamura T."/>
        </authorList>
    </citation>
    <scope>NUCLEOTIDE SEQUENCE [LARGE SCALE GENOMIC DNA]</scope>
    <source>
        <strain evidence="3">NBRC 14000</strain>
    </source>
</reference>